<proteinExistence type="predicted"/>
<accession>H2KTP3</accession>
<organism evidence="2 3">
    <name type="scientific">Clonorchis sinensis</name>
    <name type="common">Chinese liver fluke</name>
    <dbReference type="NCBI Taxonomy" id="79923"/>
    <lineage>
        <taxon>Eukaryota</taxon>
        <taxon>Metazoa</taxon>
        <taxon>Spiralia</taxon>
        <taxon>Lophotrochozoa</taxon>
        <taxon>Platyhelminthes</taxon>
        <taxon>Trematoda</taxon>
        <taxon>Digenea</taxon>
        <taxon>Opisthorchiida</taxon>
        <taxon>Opisthorchiata</taxon>
        <taxon>Opisthorchiidae</taxon>
        <taxon>Clonorchis</taxon>
    </lineage>
</organism>
<evidence type="ECO:0000313" key="3">
    <source>
        <dbReference type="Proteomes" id="UP000008909"/>
    </source>
</evidence>
<name>H2KTP3_CLOSI</name>
<dbReference type="EMBL" id="DF143923">
    <property type="protein sequence ID" value="GAA42266.2"/>
    <property type="molecule type" value="Genomic_DNA"/>
</dbReference>
<evidence type="ECO:0000259" key="1">
    <source>
        <dbReference type="Pfam" id="PF04194"/>
    </source>
</evidence>
<feature type="domain" description="Programmed cell death protein 2 C-terminal" evidence="1">
    <location>
        <begin position="305"/>
        <end position="409"/>
    </location>
</feature>
<dbReference type="PANTHER" id="PTHR46421:SF1">
    <property type="entry name" value="PROGRAMMED CELL DEATH PROTEIN 2-LIKE"/>
    <property type="match status" value="1"/>
</dbReference>
<sequence>MMMMMTANKRGSYRSLILEAFKLQLVADDKPTVCMLTKVYDSYERNSEVSVLNTDVMMLMMMSYERKEFFYAVHILHMALVGFVSQSSTNVQPTVYDSFIGGSLLAYPGHSPPPDQLILCKSCRHRMCFIAQIYCPLGGSRYHRSLYLFVCLKQNCQLDGFNWIALRSQSLDCNPARAEVCEADWAFDDSGDEDETKVDSSWNADTDSTQKIEKPLVSQRLLGPFLGSFLEVFDDVAPNPVSDIIDDSADQTGSHANVSSIGAWLCAEEVEQAFVEEDDNTMEKAFSGALSSHLASRGEHGLEDVRYHWGGCPIFNGRPPRQLEQCLTCSRCHSPRVFEVQLFSVLNNSLKLDPGCRSNAAAAPLPYDLHEDEFNVDWPLKIITVIVFSCSSSCWSESDEWVEECIVVQTDTDRTCIATETFTVHCTE</sequence>
<dbReference type="Pfam" id="PF04194">
    <property type="entry name" value="PDCD2_C"/>
    <property type="match status" value="1"/>
</dbReference>
<dbReference type="GO" id="GO:0005737">
    <property type="term" value="C:cytoplasm"/>
    <property type="evidence" value="ECO:0007669"/>
    <property type="project" value="InterPro"/>
</dbReference>
<dbReference type="GO" id="GO:0006915">
    <property type="term" value="P:apoptotic process"/>
    <property type="evidence" value="ECO:0007669"/>
    <property type="project" value="TreeGrafter"/>
</dbReference>
<reference evidence="2" key="1">
    <citation type="journal article" date="2011" name="Genome Biol.">
        <title>The draft genome of the carcinogenic human liver fluke Clonorchis sinensis.</title>
        <authorList>
            <person name="Wang X."/>
            <person name="Chen W."/>
            <person name="Huang Y."/>
            <person name="Sun J."/>
            <person name="Men J."/>
            <person name="Liu H."/>
            <person name="Luo F."/>
            <person name="Guo L."/>
            <person name="Lv X."/>
            <person name="Deng C."/>
            <person name="Zhou C."/>
            <person name="Fan Y."/>
            <person name="Li X."/>
            <person name="Huang L."/>
            <person name="Hu Y."/>
            <person name="Liang C."/>
            <person name="Hu X."/>
            <person name="Xu J."/>
            <person name="Yu X."/>
        </authorList>
    </citation>
    <scope>NUCLEOTIDE SEQUENCE [LARGE SCALE GENOMIC DNA]</scope>
    <source>
        <strain evidence="2">Henan</strain>
    </source>
</reference>
<dbReference type="InterPro" id="IPR052815">
    <property type="entry name" value="PDCD2-like_regulator"/>
</dbReference>
<dbReference type="PANTHER" id="PTHR46421">
    <property type="entry name" value="PROGRAMMED CELL DEATH PROTEIN 2-LIKE"/>
    <property type="match status" value="1"/>
</dbReference>
<dbReference type="Proteomes" id="UP000008909">
    <property type="component" value="Unassembled WGS sequence"/>
</dbReference>
<dbReference type="InterPro" id="IPR007320">
    <property type="entry name" value="PDCD2_C"/>
</dbReference>
<gene>
    <name evidence="2" type="ORF">CLF_105416</name>
</gene>
<keyword evidence="3" id="KW-1185">Reference proteome</keyword>
<evidence type="ECO:0000313" key="2">
    <source>
        <dbReference type="EMBL" id="GAA42266.2"/>
    </source>
</evidence>
<protein>
    <submittedName>
        <fullName evidence="2">Programmed cell death protein 2-like</fullName>
    </submittedName>
</protein>
<dbReference type="AlphaFoldDB" id="H2KTP3"/>